<protein>
    <recommendedName>
        <fullName evidence="5">DNA mismatch repair proteins mutS family domain-containing protein</fullName>
    </recommendedName>
</protein>
<keyword evidence="7" id="KW-1185">Reference proteome</keyword>
<keyword evidence="4" id="KW-1133">Transmembrane helix</keyword>
<dbReference type="EMBL" id="PDYG01000031">
    <property type="protein sequence ID" value="PHU37723.1"/>
    <property type="molecule type" value="Genomic_DNA"/>
</dbReference>
<gene>
    <name evidence="6" type="ORF">CSX02_06460</name>
</gene>
<evidence type="ECO:0000256" key="1">
    <source>
        <dbReference type="ARBA" id="ARBA00022741"/>
    </source>
</evidence>
<evidence type="ECO:0000256" key="4">
    <source>
        <dbReference type="SAM" id="Phobius"/>
    </source>
</evidence>
<dbReference type="Proteomes" id="UP000224563">
    <property type="component" value="Unassembled WGS sequence"/>
</dbReference>
<accession>A0A2G3E3S1</accession>
<keyword evidence="2" id="KW-0067">ATP-binding</keyword>
<feature type="domain" description="DNA mismatch repair proteins mutS family" evidence="5">
    <location>
        <begin position="371"/>
        <end position="553"/>
    </location>
</feature>
<dbReference type="PANTHER" id="PTHR11361:SF152">
    <property type="entry name" value="DNA MISMATCH REPAIR PROTEIN"/>
    <property type="match status" value="1"/>
</dbReference>
<proteinExistence type="predicted"/>
<evidence type="ECO:0000256" key="2">
    <source>
        <dbReference type="ARBA" id="ARBA00022840"/>
    </source>
</evidence>
<dbReference type="GO" id="GO:0030983">
    <property type="term" value="F:mismatched DNA binding"/>
    <property type="evidence" value="ECO:0007669"/>
    <property type="project" value="InterPro"/>
</dbReference>
<organism evidence="6 7">
    <name type="scientific">Agathobacter ruminis</name>
    <dbReference type="NCBI Taxonomy" id="1712665"/>
    <lineage>
        <taxon>Bacteria</taxon>
        <taxon>Bacillati</taxon>
        <taxon>Bacillota</taxon>
        <taxon>Clostridia</taxon>
        <taxon>Lachnospirales</taxon>
        <taxon>Lachnospiraceae</taxon>
        <taxon>Agathobacter</taxon>
    </lineage>
</organism>
<keyword evidence="1" id="KW-0547">Nucleotide-binding</keyword>
<dbReference type="Gene3D" id="3.40.50.300">
    <property type="entry name" value="P-loop containing nucleotide triphosphate hydrolases"/>
    <property type="match status" value="1"/>
</dbReference>
<dbReference type="InterPro" id="IPR000432">
    <property type="entry name" value="DNA_mismatch_repair_MutS_C"/>
</dbReference>
<dbReference type="InterPro" id="IPR045076">
    <property type="entry name" value="MutS"/>
</dbReference>
<keyword evidence="4" id="KW-0812">Transmembrane</keyword>
<reference evidence="6 7" key="2">
    <citation type="submission" date="2017-10" db="EMBL/GenBank/DDBJ databases">
        <authorList>
            <person name="Banno H."/>
            <person name="Chua N.-H."/>
        </authorList>
    </citation>
    <scope>NUCLEOTIDE SEQUENCE [LARGE SCALE GENOMIC DNA]</scope>
    <source>
        <strain evidence="6 7">JK623</strain>
    </source>
</reference>
<evidence type="ECO:0000259" key="5">
    <source>
        <dbReference type="SMART" id="SM00534"/>
    </source>
</evidence>
<dbReference type="Pfam" id="PF00488">
    <property type="entry name" value="MutS_V"/>
    <property type="match status" value="1"/>
</dbReference>
<evidence type="ECO:0000256" key="3">
    <source>
        <dbReference type="ARBA" id="ARBA00023125"/>
    </source>
</evidence>
<dbReference type="AlphaFoldDB" id="A0A2G3E3S1"/>
<feature type="transmembrane region" description="Helical" evidence="4">
    <location>
        <begin position="194"/>
        <end position="212"/>
    </location>
</feature>
<dbReference type="GO" id="GO:0005524">
    <property type="term" value="F:ATP binding"/>
    <property type="evidence" value="ECO:0007669"/>
    <property type="project" value="UniProtKB-KW"/>
</dbReference>
<name>A0A2G3E3S1_9FIRM</name>
<dbReference type="GO" id="GO:0005829">
    <property type="term" value="C:cytosol"/>
    <property type="evidence" value="ECO:0007669"/>
    <property type="project" value="TreeGrafter"/>
</dbReference>
<dbReference type="GO" id="GO:0006298">
    <property type="term" value="P:mismatch repair"/>
    <property type="evidence" value="ECO:0007669"/>
    <property type="project" value="InterPro"/>
</dbReference>
<evidence type="ECO:0000313" key="7">
    <source>
        <dbReference type="Proteomes" id="UP000224563"/>
    </source>
</evidence>
<dbReference type="GO" id="GO:0140664">
    <property type="term" value="F:ATP-dependent DNA damage sensor activity"/>
    <property type="evidence" value="ECO:0007669"/>
    <property type="project" value="InterPro"/>
</dbReference>
<dbReference type="PANTHER" id="PTHR11361">
    <property type="entry name" value="DNA MISMATCH REPAIR PROTEIN MUTS FAMILY MEMBER"/>
    <property type="match status" value="1"/>
</dbReference>
<reference evidence="6 7" key="1">
    <citation type="submission" date="2017-10" db="EMBL/GenBank/DDBJ databases">
        <title>Resolving the taxonomy of Roseburia spp., Eubacterium rectale and Agathobacter spp. through phylogenomic analysis.</title>
        <authorList>
            <person name="Sheridan P.O."/>
            <person name="Walker A.W."/>
            <person name="Duncan S.H."/>
            <person name="Scott K.P."/>
            <person name="Toole P.W.O."/>
            <person name="Luis P."/>
            <person name="Flint H.J."/>
        </authorList>
    </citation>
    <scope>NUCLEOTIDE SEQUENCE [LARGE SCALE GENOMIC DNA]</scope>
    <source>
        <strain evidence="6 7">JK623</strain>
    </source>
</reference>
<sequence>MIDSQPGLYCIFPVKGEYHMHCRKEIYSTINNSFGKDPLREVLPYHTQNRMEDIKRYHHAILKSEKSDCISYVDECTWNDLEMDQIFSRINHTHSTIGEQMLYHQLHRLLISKKDEKSAKAFENRLSTYKNNPDLRIKTEAVLHRIGKSREDCFLFEFLSETSAWKLGNPIVYHLLQILLAGFGMLSILTGAYWAMGALITVALVNLAVYVCTKQRYEVYLQGMMDFLRIYSGAEKMKKHFEKESLKVGEDVTDALQQLKKLSGLLGRLAGQKQSYASGDLVGILYEYIFGVTLIDLTIFCYMKRILSEKREAVYQILNFIGTTDAEIAVASFRESLPYWCEPEFAEDGIEIRQIIHPLLENAIPNDWAPGRCAIITGSNASGKSTFMKSLAINCILAQTIHTCTAKYMRIRPYQVRTCMALRDDIRTGESYYYREAKCLESMISCSDDANMLLVIDEMLKGTNSRERIAASKAMLEYLESQNAQVVVATHDLELTNVSGYENYHFSSEIKNDNIVFDYKIHKGINAKSNAIALLDLLGYPETIIRRAKEYADEN</sequence>
<dbReference type="SMART" id="SM00534">
    <property type="entry name" value="MUTSac"/>
    <property type="match status" value="1"/>
</dbReference>
<keyword evidence="4" id="KW-0472">Membrane</keyword>
<dbReference type="InterPro" id="IPR027417">
    <property type="entry name" value="P-loop_NTPase"/>
</dbReference>
<dbReference type="SUPFAM" id="SSF52540">
    <property type="entry name" value="P-loop containing nucleoside triphosphate hydrolases"/>
    <property type="match status" value="1"/>
</dbReference>
<evidence type="ECO:0000313" key="6">
    <source>
        <dbReference type="EMBL" id="PHU37723.1"/>
    </source>
</evidence>
<comment type="caution">
    <text evidence="6">The sequence shown here is derived from an EMBL/GenBank/DDBJ whole genome shotgun (WGS) entry which is preliminary data.</text>
</comment>
<keyword evidence="3" id="KW-0238">DNA-binding</keyword>